<dbReference type="InterPro" id="IPR029044">
    <property type="entry name" value="Nucleotide-diphossugar_trans"/>
</dbReference>
<name>A0A2S7IF44_9BACT</name>
<dbReference type="Pfam" id="PF00535">
    <property type="entry name" value="Glycos_transf_2"/>
    <property type="match status" value="1"/>
</dbReference>
<dbReference type="Gene3D" id="3.90.550.10">
    <property type="entry name" value="Spore Coat Polysaccharide Biosynthesis Protein SpsA, Chain A"/>
    <property type="match status" value="1"/>
</dbReference>
<dbReference type="EMBL" id="PTRA01000010">
    <property type="protein sequence ID" value="PQA53171.1"/>
    <property type="molecule type" value="Genomic_DNA"/>
</dbReference>
<dbReference type="GO" id="GO:0016740">
    <property type="term" value="F:transferase activity"/>
    <property type="evidence" value="ECO:0007669"/>
    <property type="project" value="UniProtKB-KW"/>
</dbReference>
<feature type="domain" description="Glycosyltransferase 2-like" evidence="1">
    <location>
        <begin position="4"/>
        <end position="122"/>
    </location>
</feature>
<evidence type="ECO:0000259" key="1">
    <source>
        <dbReference type="Pfam" id="PF00535"/>
    </source>
</evidence>
<dbReference type="InterPro" id="IPR001173">
    <property type="entry name" value="Glyco_trans_2-like"/>
</dbReference>
<organism evidence="2 3">
    <name type="scientific">Siphonobacter curvatus</name>
    <dbReference type="NCBI Taxonomy" id="2094562"/>
    <lineage>
        <taxon>Bacteria</taxon>
        <taxon>Pseudomonadati</taxon>
        <taxon>Bacteroidota</taxon>
        <taxon>Cytophagia</taxon>
        <taxon>Cytophagales</taxon>
        <taxon>Cytophagaceae</taxon>
        <taxon>Siphonobacter</taxon>
    </lineage>
</organism>
<protein>
    <submittedName>
        <fullName evidence="2">Glycosyl transferase</fullName>
    </submittedName>
</protein>
<comment type="caution">
    <text evidence="2">The sequence shown here is derived from an EMBL/GenBank/DDBJ whole genome shotgun (WGS) entry which is preliminary data.</text>
</comment>
<dbReference type="PANTHER" id="PTHR43685">
    <property type="entry name" value="GLYCOSYLTRANSFERASE"/>
    <property type="match status" value="1"/>
</dbReference>
<keyword evidence="3" id="KW-1185">Reference proteome</keyword>
<gene>
    <name evidence="2" type="ORF">C5O19_24905</name>
</gene>
<dbReference type="PANTHER" id="PTHR43685:SF2">
    <property type="entry name" value="GLYCOSYLTRANSFERASE 2-LIKE DOMAIN-CONTAINING PROTEIN"/>
    <property type="match status" value="1"/>
</dbReference>
<dbReference type="AlphaFoldDB" id="A0A2S7IF44"/>
<proteinExistence type="predicted"/>
<dbReference type="Proteomes" id="UP000239590">
    <property type="component" value="Unassembled WGS sequence"/>
</dbReference>
<reference evidence="3" key="1">
    <citation type="submission" date="2018-02" db="EMBL/GenBank/DDBJ databases">
        <title>Genome sequencing of Solimonas sp. HR-BB.</title>
        <authorList>
            <person name="Lee Y."/>
            <person name="Jeon C.O."/>
        </authorList>
    </citation>
    <scope>NUCLEOTIDE SEQUENCE [LARGE SCALE GENOMIC DNA]</scope>
    <source>
        <strain evidence="3">HR-U</strain>
    </source>
</reference>
<dbReference type="GO" id="GO:0044010">
    <property type="term" value="P:single-species biofilm formation"/>
    <property type="evidence" value="ECO:0007669"/>
    <property type="project" value="TreeGrafter"/>
</dbReference>
<sequence>MKYSVCIPTYNQSAYLEEAVWSAYTQSCPPAEIIVYDDCSTDATPAILAGLQAQIPTLRVVRQAVNQGISRNTDLCLRAARYELIIRLDSDDRLLPEFAETLGTAFQAYPQLGYAHAAVEEMDQYSQPLRIRRLNRPTGVQTAGQALKLAGQGYKVAANILMFRRQALQAAHFIASSVDFAEDYYLCASLAALGYANYYSSEVLSNYRVWTDQGHVRQRRKLAEIRGIRAVFEEVLQPAYQDRGWGLTSLHAQRRQHACQHADCLTWRTYTAVEKQELKDALLSLSSAGLTRLWIWLYQHEYGSWIQGYNRLQQVPRTWAKRLLLSWRSSFSLTKA</sequence>
<dbReference type="CDD" id="cd00761">
    <property type="entry name" value="Glyco_tranf_GTA_type"/>
    <property type="match status" value="1"/>
</dbReference>
<dbReference type="SUPFAM" id="SSF53448">
    <property type="entry name" value="Nucleotide-diphospho-sugar transferases"/>
    <property type="match status" value="1"/>
</dbReference>
<dbReference type="RefSeq" id="WP_104716085.1">
    <property type="nucleotide sequence ID" value="NZ_PTRA01000010.1"/>
</dbReference>
<dbReference type="InterPro" id="IPR050834">
    <property type="entry name" value="Glycosyltransf_2"/>
</dbReference>
<accession>A0A2S7IF44</accession>
<dbReference type="OrthoDB" id="9815829at2"/>
<evidence type="ECO:0000313" key="3">
    <source>
        <dbReference type="Proteomes" id="UP000239590"/>
    </source>
</evidence>
<keyword evidence="2" id="KW-0808">Transferase</keyword>
<evidence type="ECO:0000313" key="2">
    <source>
        <dbReference type="EMBL" id="PQA53171.1"/>
    </source>
</evidence>